<accession>A0ACC6C592</accession>
<protein>
    <submittedName>
        <fullName evidence="1">TIM barrel protein</fullName>
    </submittedName>
</protein>
<evidence type="ECO:0000313" key="1">
    <source>
        <dbReference type="EMBL" id="MCY4743573.1"/>
    </source>
</evidence>
<comment type="caution">
    <text evidence="1">The sequence shown here is derived from an EMBL/GenBank/DDBJ whole genome shotgun (WGS) entry which is preliminary data.</text>
</comment>
<organism evidence="1 2">
    <name type="scientific">Roseateles hydrophilus</name>
    <dbReference type="NCBI Taxonomy" id="2975054"/>
    <lineage>
        <taxon>Bacteria</taxon>
        <taxon>Pseudomonadati</taxon>
        <taxon>Pseudomonadota</taxon>
        <taxon>Betaproteobacteria</taxon>
        <taxon>Burkholderiales</taxon>
        <taxon>Sphaerotilaceae</taxon>
        <taxon>Roseateles</taxon>
    </lineage>
</organism>
<proteinExistence type="predicted"/>
<name>A0ACC6C592_9BURK</name>
<dbReference type="EMBL" id="JAPPUY010000001">
    <property type="protein sequence ID" value="MCY4743573.1"/>
    <property type="molecule type" value="Genomic_DNA"/>
</dbReference>
<reference evidence="1" key="1">
    <citation type="submission" date="2022-08" db="EMBL/GenBank/DDBJ databases">
        <title>Genome sequencing of Pelomonas sp. UHG3.</title>
        <authorList>
            <person name="So Y."/>
        </authorList>
    </citation>
    <scope>NUCLEOTIDE SEQUENCE</scope>
    <source>
        <strain evidence="1">UHG3</strain>
    </source>
</reference>
<keyword evidence="2" id="KW-1185">Reference proteome</keyword>
<dbReference type="Proteomes" id="UP001076464">
    <property type="component" value="Unassembled WGS sequence"/>
</dbReference>
<gene>
    <name evidence="1" type="ORF">NYO99_01145</name>
</gene>
<sequence length="252" mass="27107">MISPRFAANLDWLYAEHAYLDRPAAARADGFSTVELQQPHLHDTTALKAALEGLHVVLINAPAGDWAAGDRGFAALPGREAAFRDTTLRGLDLATRLGAARLHLLSGLADDGADTRATWLANLRWAAEQSTLPLVVEPINRRDMPGYFLHRQAQALALLAELGSPRVQLQLDLYHCRIAEGESASHLARALDLGVLGHVQVAGVAGRHEPAAGEYAADLELLETRGWPGAVGLEYRPRASTSAGLGWLRAAR</sequence>
<evidence type="ECO:0000313" key="2">
    <source>
        <dbReference type="Proteomes" id="UP001076464"/>
    </source>
</evidence>